<keyword evidence="2" id="KW-1133">Transmembrane helix</keyword>
<name>A0A1I7U0X7_9PELO</name>
<dbReference type="AlphaFoldDB" id="A0A1I7U0X7"/>
<protein>
    <submittedName>
        <fullName evidence="4">Col_cuticle_N domain-containing protein</fullName>
    </submittedName>
</protein>
<dbReference type="Proteomes" id="UP000095282">
    <property type="component" value="Unplaced"/>
</dbReference>
<dbReference type="eggNOG" id="KOG1601">
    <property type="taxonomic scope" value="Eukaryota"/>
</dbReference>
<keyword evidence="2" id="KW-0812">Transmembrane</keyword>
<sequence>MVELKSLSSPKVAVPIVGIVVLIVVSTLVAIFYIRNPTVTDGLFGGGNNENNSTNVGETTTGNGTQSAMGSSSHLIQSTTPGSHEQSSTSSATPASASPATLPMTPSPDQTSTPMHAIEPVQHL</sequence>
<organism evidence="3 4">
    <name type="scientific">Caenorhabditis tropicalis</name>
    <dbReference type="NCBI Taxonomy" id="1561998"/>
    <lineage>
        <taxon>Eukaryota</taxon>
        <taxon>Metazoa</taxon>
        <taxon>Ecdysozoa</taxon>
        <taxon>Nematoda</taxon>
        <taxon>Chromadorea</taxon>
        <taxon>Rhabditida</taxon>
        <taxon>Rhabditina</taxon>
        <taxon>Rhabditomorpha</taxon>
        <taxon>Rhabditoidea</taxon>
        <taxon>Rhabditidae</taxon>
        <taxon>Peloderinae</taxon>
        <taxon>Caenorhabditis</taxon>
    </lineage>
</organism>
<dbReference type="STRING" id="1561998.A0A1I7U0X7"/>
<feature type="transmembrane region" description="Helical" evidence="2">
    <location>
        <begin position="12"/>
        <end position="34"/>
    </location>
</feature>
<feature type="compositionally biased region" description="Low complexity" evidence="1">
    <location>
        <begin position="87"/>
        <end position="108"/>
    </location>
</feature>
<evidence type="ECO:0000256" key="2">
    <source>
        <dbReference type="SAM" id="Phobius"/>
    </source>
</evidence>
<evidence type="ECO:0000256" key="1">
    <source>
        <dbReference type="SAM" id="MobiDB-lite"/>
    </source>
</evidence>
<dbReference type="WBParaSite" id="Csp11.Scaffold629.g13753.t1">
    <property type="protein sequence ID" value="Csp11.Scaffold629.g13753.t1"/>
    <property type="gene ID" value="Csp11.Scaffold629.g13753"/>
</dbReference>
<accession>A0A1I7U0X7</accession>
<evidence type="ECO:0000313" key="3">
    <source>
        <dbReference type="Proteomes" id="UP000095282"/>
    </source>
</evidence>
<reference evidence="4" key="1">
    <citation type="submission" date="2016-11" db="UniProtKB">
        <authorList>
            <consortium name="WormBaseParasite"/>
        </authorList>
    </citation>
    <scope>IDENTIFICATION</scope>
</reference>
<keyword evidence="2" id="KW-0472">Membrane</keyword>
<proteinExistence type="predicted"/>
<feature type="compositionally biased region" description="Low complexity" evidence="1">
    <location>
        <begin position="49"/>
        <end position="65"/>
    </location>
</feature>
<feature type="compositionally biased region" description="Polar residues" evidence="1">
    <location>
        <begin position="66"/>
        <end position="86"/>
    </location>
</feature>
<evidence type="ECO:0000313" key="4">
    <source>
        <dbReference type="WBParaSite" id="Csp11.Scaffold629.g13753.t1"/>
    </source>
</evidence>
<feature type="region of interest" description="Disordered" evidence="1">
    <location>
        <begin position="39"/>
        <end position="124"/>
    </location>
</feature>
<keyword evidence="3" id="KW-1185">Reference proteome</keyword>